<dbReference type="Gene3D" id="3.65.10.10">
    <property type="entry name" value="Enolpyruvate transferase domain"/>
    <property type="match status" value="2"/>
</dbReference>
<comment type="subcellular location">
    <subcellularLocation>
        <location evidence="7">Cytoplasm</location>
    </subcellularLocation>
</comment>
<dbReference type="GO" id="GO:0009423">
    <property type="term" value="P:chorismate biosynthetic process"/>
    <property type="evidence" value="ECO:0007669"/>
    <property type="project" value="UniProtKB-UniRule"/>
</dbReference>
<dbReference type="GO" id="GO:0008652">
    <property type="term" value="P:amino acid biosynthetic process"/>
    <property type="evidence" value="ECO:0007669"/>
    <property type="project" value="UniProtKB-KW"/>
</dbReference>
<evidence type="ECO:0000256" key="1">
    <source>
        <dbReference type="ARBA" id="ARBA00004811"/>
    </source>
</evidence>
<feature type="domain" description="Enolpyruvate transferase" evidence="8">
    <location>
        <begin position="8"/>
        <end position="411"/>
    </location>
</feature>
<comment type="function">
    <text evidence="7">Catalyzes the transfer of the enolpyruvyl moiety of phosphoenolpyruvate (PEP) to the 5-hydroxyl of shikimate-3-phosphate (S3P) to produce enolpyruvyl shikimate-3-phosphate and inorganic phosphate.</text>
</comment>
<gene>
    <name evidence="7" type="primary">aroA</name>
    <name evidence="9" type="ORF">B4O97_07155</name>
</gene>
<protein>
    <recommendedName>
        <fullName evidence="7">3-phosphoshikimate 1-carboxyvinyltransferase</fullName>
        <ecNumber evidence="7">2.5.1.19</ecNumber>
    </recommendedName>
    <alternativeName>
        <fullName evidence="7">5-enolpyruvylshikimate-3-phosphate synthase</fullName>
        <shortName evidence="7">EPSP synthase</shortName>
        <shortName evidence="7">EPSPS</shortName>
    </alternativeName>
</protein>
<feature type="binding site" evidence="7">
    <location>
        <position position="21"/>
    </location>
    <ligand>
        <name>3-phosphoshikimate</name>
        <dbReference type="ChEBI" id="CHEBI:145989"/>
    </ligand>
</feature>
<dbReference type="InterPro" id="IPR001986">
    <property type="entry name" value="Enolpyruvate_Tfrase_dom"/>
</dbReference>
<evidence type="ECO:0000256" key="6">
    <source>
        <dbReference type="ARBA" id="ARBA00044633"/>
    </source>
</evidence>
<comment type="similarity">
    <text evidence="2 7">Belongs to the EPSP synthase family.</text>
</comment>
<dbReference type="EMBL" id="MWQY01000007">
    <property type="protein sequence ID" value="ORC35840.1"/>
    <property type="molecule type" value="Genomic_DNA"/>
</dbReference>
<feature type="binding site" evidence="7">
    <location>
        <position position="306"/>
    </location>
    <ligand>
        <name>3-phosphoshikimate</name>
        <dbReference type="ChEBI" id="CHEBI:145989"/>
    </ligand>
</feature>
<feature type="binding site" evidence="7">
    <location>
        <position position="337"/>
    </location>
    <ligand>
        <name>phosphoenolpyruvate</name>
        <dbReference type="ChEBI" id="CHEBI:58702"/>
    </ligand>
</feature>
<sequence>MIQTVFPVESLEGSITIPGSKSHTIRALLIASLAEGESLLSSPLDSSDTRSCIVLCRALGAEITEEDSAWRVQGTGGIVKPVEDEIDVGNSGTSLYLGAGAAALGKKKIVLTGDEQIRSRPVQPLISSLSDLGADAVSVKKNGSAPIRIKGPLKGGKTRIECPTSQYLSSLLLALPLAEGDSEIEVPLLHEKPYVEMTLDWLDRQGIRYENDGFARFRIFGGQRYSAFESLIPGDFSTATFFLCAAAITGSTITLENLHMNDPQGDKEVAEILARMGCAVTIQKRAITISGKAMEGRVIDMNAIPDALPAMAVSACYARGTTELVNVPQARLKETDRIAVMREELSKCGADIEERSDGLVIRHSPLKGGTVWSHRDHRIAMAMAVGALGAERPIAIRDAEVVAVTVPQFFPLLRSLYT</sequence>
<dbReference type="GO" id="GO:0009073">
    <property type="term" value="P:aromatic amino acid family biosynthetic process"/>
    <property type="evidence" value="ECO:0007669"/>
    <property type="project" value="UniProtKB-KW"/>
</dbReference>
<keyword evidence="3 7" id="KW-0028">Amino-acid biosynthesis</keyword>
<dbReference type="HAMAP" id="MF_00210">
    <property type="entry name" value="EPSP_synth"/>
    <property type="match status" value="1"/>
</dbReference>
<comment type="caution">
    <text evidence="9">The sequence shown here is derived from an EMBL/GenBank/DDBJ whole genome shotgun (WGS) entry which is preliminary data.</text>
</comment>
<dbReference type="EC" id="2.5.1.19" evidence="7"/>
<evidence type="ECO:0000256" key="2">
    <source>
        <dbReference type="ARBA" id="ARBA00009948"/>
    </source>
</evidence>
<keyword evidence="10" id="KW-1185">Reference proteome</keyword>
<dbReference type="PROSITE" id="PS00885">
    <property type="entry name" value="EPSP_SYNTHASE_2"/>
    <property type="match status" value="1"/>
</dbReference>
<comment type="catalytic activity">
    <reaction evidence="6">
        <text>3-phosphoshikimate + phosphoenolpyruvate = 5-O-(1-carboxyvinyl)-3-phosphoshikimate + phosphate</text>
        <dbReference type="Rhea" id="RHEA:21256"/>
        <dbReference type="ChEBI" id="CHEBI:43474"/>
        <dbReference type="ChEBI" id="CHEBI:57701"/>
        <dbReference type="ChEBI" id="CHEBI:58702"/>
        <dbReference type="ChEBI" id="CHEBI:145989"/>
        <dbReference type="EC" id="2.5.1.19"/>
    </reaction>
    <physiologicalReaction direction="left-to-right" evidence="6">
        <dbReference type="Rhea" id="RHEA:21257"/>
    </physiologicalReaction>
</comment>
<dbReference type="UniPathway" id="UPA00053">
    <property type="reaction ID" value="UER00089"/>
</dbReference>
<dbReference type="PANTHER" id="PTHR21090">
    <property type="entry name" value="AROM/DEHYDROQUINATE SYNTHASE"/>
    <property type="match status" value="1"/>
</dbReference>
<dbReference type="OrthoDB" id="9809920at2"/>
<feature type="binding site" evidence="7">
    <location>
        <position position="21"/>
    </location>
    <ligand>
        <name>phosphoenolpyruvate</name>
        <dbReference type="ChEBI" id="CHEBI:58702"/>
    </ligand>
</feature>
<accession>A0A1Y1RYV7</accession>
<feature type="binding site" evidence="7">
    <location>
        <position position="92"/>
    </location>
    <ligand>
        <name>phosphoenolpyruvate</name>
        <dbReference type="ChEBI" id="CHEBI:58702"/>
    </ligand>
</feature>
<feature type="binding site" evidence="7">
    <location>
        <position position="166"/>
    </location>
    <ligand>
        <name>3-phosphoshikimate</name>
        <dbReference type="ChEBI" id="CHEBI:145989"/>
    </ligand>
</feature>
<organism evidence="9 10">
    <name type="scientific">Marispirochaeta aestuarii</name>
    <dbReference type="NCBI Taxonomy" id="1963862"/>
    <lineage>
        <taxon>Bacteria</taxon>
        <taxon>Pseudomonadati</taxon>
        <taxon>Spirochaetota</taxon>
        <taxon>Spirochaetia</taxon>
        <taxon>Spirochaetales</taxon>
        <taxon>Spirochaetaceae</taxon>
        <taxon>Marispirochaeta</taxon>
    </lineage>
</organism>
<dbReference type="PIRSF" id="PIRSF000505">
    <property type="entry name" value="EPSPS"/>
    <property type="match status" value="1"/>
</dbReference>
<evidence type="ECO:0000259" key="8">
    <source>
        <dbReference type="Pfam" id="PF00275"/>
    </source>
</evidence>
<dbReference type="InterPro" id="IPR013792">
    <property type="entry name" value="RNA3'P_cycl/enolpyr_Trfase_a/b"/>
</dbReference>
<evidence type="ECO:0000313" key="9">
    <source>
        <dbReference type="EMBL" id="ORC35840.1"/>
    </source>
</evidence>
<feature type="binding site" evidence="7">
    <location>
        <position position="166"/>
    </location>
    <ligand>
        <name>phosphoenolpyruvate</name>
        <dbReference type="ChEBI" id="CHEBI:58702"/>
    </ligand>
</feature>
<evidence type="ECO:0000313" key="10">
    <source>
        <dbReference type="Proteomes" id="UP000192343"/>
    </source>
</evidence>
<evidence type="ECO:0000256" key="3">
    <source>
        <dbReference type="ARBA" id="ARBA00022605"/>
    </source>
</evidence>
<dbReference type="Pfam" id="PF00275">
    <property type="entry name" value="EPSP_synthase"/>
    <property type="match status" value="1"/>
</dbReference>
<reference evidence="9 10" key="1">
    <citation type="submission" date="2017-03" db="EMBL/GenBank/DDBJ databases">
        <title>Draft Genome sequence of Marispirochaeta sp. strain JC444.</title>
        <authorList>
            <person name="Shivani Y."/>
            <person name="Subhash Y."/>
            <person name="Sasikala C."/>
            <person name="Ramana C."/>
        </authorList>
    </citation>
    <scope>NUCLEOTIDE SEQUENCE [LARGE SCALE GENOMIC DNA]</scope>
    <source>
        <strain evidence="9 10">JC444</strain>
    </source>
</reference>
<comment type="subunit">
    <text evidence="7">Monomer.</text>
</comment>
<dbReference type="InterPro" id="IPR006264">
    <property type="entry name" value="EPSP_synthase"/>
</dbReference>
<dbReference type="PANTHER" id="PTHR21090:SF5">
    <property type="entry name" value="PENTAFUNCTIONAL AROM POLYPEPTIDE"/>
    <property type="match status" value="1"/>
</dbReference>
<dbReference type="NCBIfam" id="TIGR01356">
    <property type="entry name" value="aroA"/>
    <property type="match status" value="1"/>
</dbReference>
<feature type="binding site" evidence="7">
    <location>
        <position position="165"/>
    </location>
    <ligand>
        <name>3-phosphoshikimate</name>
        <dbReference type="ChEBI" id="CHEBI:145989"/>
    </ligand>
</feature>
<feature type="binding site" evidence="7">
    <location>
        <position position="164"/>
    </location>
    <ligand>
        <name>3-phosphoshikimate</name>
        <dbReference type="ChEBI" id="CHEBI:145989"/>
    </ligand>
</feature>
<feature type="binding site" evidence="7">
    <location>
        <position position="26"/>
    </location>
    <ligand>
        <name>3-phosphoshikimate</name>
        <dbReference type="ChEBI" id="CHEBI:145989"/>
    </ligand>
</feature>
<feature type="binding site" evidence="7">
    <location>
        <position position="378"/>
    </location>
    <ligand>
        <name>phosphoenolpyruvate</name>
        <dbReference type="ChEBI" id="CHEBI:58702"/>
    </ligand>
</feature>
<dbReference type="GO" id="GO:0003866">
    <property type="term" value="F:3-phosphoshikimate 1-carboxyvinyltransferase activity"/>
    <property type="evidence" value="ECO:0007669"/>
    <property type="project" value="UniProtKB-UniRule"/>
</dbReference>
<dbReference type="CDD" id="cd01556">
    <property type="entry name" value="EPSP_synthase"/>
    <property type="match status" value="1"/>
</dbReference>
<keyword evidence="4 7" id="KW-0808">Transferase</keyword>
<evidence type="ECO:0000256" key="7">
    <source>
        <dbReference type="HAMAP-Rule" id="MF_00210"/>
    </source>
</evidence>
<keyword evidence="7" id="KW-0963">Cytoplasm</keyword>
<proteinExistence type="inferred from homology"/>
<dbReference type="AlphaFoldDB" id="A0A1Y1RYV7"/>
<dbReference type="SUPFAM" id="SSF55205">
    <property type="entry name" value="EPT/RTPC-like"/>
    <property type="match status" value="1"/>
</dbReference>
<comment type="caution">
    <text evidence="7">Lacks conserved residue(s) required for the propagation of feature annotation.</text>
</comment>
<evidence type="ECO:0000256" key="4">
    <source>
        <dbReference type="ARBA" id="ARBA00022679"/>
    </source>
</evidence>
<dbReference type="InterPro" id="IPR023193">
    <property type="entry name" value="EPSP_synthase_CS"/>
</dbReference>
<keyword evidence="5 7" id="KW-0057">Aromatic amino acid biosynthesis</keyword>
<comment type="pathway">
    <text evidence="1 7">Metabolic intermediate biosynthesis; chorismate biosynthesis; chorismate from D-erythrose 4-phosphate and phosphoenolpyruvate: step 6/7.</text>
</comment>
<feature type="binding site" evidence="7">
    <location>
        <position position="333"/>
    </location>
    <ligand>
        <name>3-phosphoshikimate</name>
        <dbReference type="ChEBI" id="CHEBI:145989"/>
    </ligand>
</feature>
<name>A0A1Y1RYV7_9SPIO</name>
<feature type="binding site" evidence="7">
    <location>
        <position position="22"/>
    </location>
    <ligand>
        <name>3-phosphoshikimate</name>
        <dbReference type="ChEBI" id="CHEBI:145989"/>
    </ligand>
</feature>
<feature type="active site" description="Proton acceptor" evidence="7">
    <location>
        <position position="306"/>
    </location>
</feature>
<feature type="binding site" evidence="7">
    <location>
        <position position="329"/>
    </location>
    <ligand>
        <name>3-phosphoshikimate</name>
        <dbReference type="ChEBI" id="CHEBI:145989"/>
    </ligand>
</feature>
<dbReference type="GO" id="GO:0005737">
    <property type="term" value="C:cytoplasm"/>
    <property type="evidence" value="ECO:0007669"/>
    <property type="project" value="UniProtKB-SubCell"/>
</dbReference>
<dbReference type="RefSeq" id="WP_083049577.1">
    <property type="nucleotide sequence ID" value="NZ_MWQY01000007.1"/>
</dbReference>
<dbReference type="Proteomes" id="UP000192343">
    <property type="component" value="Unassembled WGS sequence"/>
</dbReference>
<evidence type="ECO:0000256" key="5">
    <source>
        <dbReference type="ARBA" id="ARBA00023141"/>
    </source>
</evidence>
<feature type="binding site" evidence="7">
    <location>
        <position position="120"/>
    </location>
    <ligand>
        <name>phosphoenolpyruvate</name>
        <dbReference type="ChEBI" id="CHEBI:58702"/>
    </ligand>
</feature>
<dbReference type="STRING" id="1963862.B4O97_07155"/>
<dbReference type="InterPro" id="IPR036968">
    <property type="entry name" value="Enolpyruvate_Tfrase_sf"/>
</dbReference>